<feature type="region of interest" description="Disordered" evidence="2">
    <location>
        <begin position="1"/>
        <end position="57"/>
    </location>
</feature>
<evidence type="ECO:0000256" key="1">
    <source>
        <dbReference type="SAM" id="Coils"/>
    </source>
</evidence>
<dbReference type="Gene3D" id="3.30.70.1820">
    <property type="entry name" value="L1 transposable element, RRM domain"/>
    <property type="match status" value="1"/>
</dbReference>
<dbReference type="EMBL" id="OW240913">
    <property type="protein sequence ID" value="CAH2245860.1"/>
    <property type="molecule type" value="Genomic_DNA"/>
</dbReference>
<feature type="compositionally biased region" description="Low complexity" evidence="2">
    <location>
        <begin position="23"/>
        <end position="33"/>
    </location>
</feature>
<gene>
    <name evidence="3" type="ORF">PECUL_23A043008</name>
</gene>
<dbReference type="PANTHER" id="PTHR11505">
    <property type="entry name" value="L1 TRANSPOSABLE ELEMENT-RELATED"/>
    <property type="match status" value="1"/>
</dbReference>
<dbReference type="Proteomes" id="UP001295444">
    <property type="component" value="Chromosome 02"/>
</dbReference>
<dbReference type="InterPro" id="IPR004244">
    <property type="entry name" value="Transposase_22"/>
</dbReference>
<accession>A0AAD1VQC3</accession>
<evidence type="ECO:0000313" key="4">
    <source>
        <dbReference type="Proteomes" id="UP001295444"/>
    </source>
</evidence>
<evidence type="ECO:0000256" key="2">
    <source>
        <dbReference type="SAM" id="MobiDB-lite"/>
    </source>
</evidence>
<organism evidence="3 4">
    <name type="scientific">Pelobates cultripes</name>
    <name type="common">Western spadefoot toad</name>
    <dbReference type="NCBI Taxonomy" id="61616"/>
    <lineage>
        <taxon>Eukaryota</taxon>
        <taxon>Metazoa</taxon>
        <taxon>Chordata</taxon>
        <taxon>Craniata</taxon>
        <taxon>Vertebrata</taxon>
        <taxon>Euteleostomi</taxon>
        <taxon>Amphibia</taxon>
        <taxon>Batrachia</taxon>
        <taxon>Anura</taxon>
        <taxon>Pelobatoidea</taxon>
        <taxon>Pelobatidae</taxon>
        <taxon>Pelobates</taxon>
    </lineage>
</organism>
<dbReference type="AlphaFoldDB" id="A0AAD1VQC3"/>
<reference evidence="3" key="1">
    <citation type="submission" date="2022-03" db="EMBL/GenBank/DDBJ databases">
        <authorList>
            <person name="Alioto T."/>
            <person name="Alioto T."/>
            <person name="Gomez Garrido J."/>
        </authorList>
    </citation>
    <scope>NUCLEOTIDE SEQUENCE</scope>
</reference>
<sequence length="191" mass="21830">MAQHKTKKSTTKADKMNFLNNKAATTTETTWAALQDSAEDLDHDPNSAPHDEPNKSEGLTKIYIEQTIENLSAKLIQTWKVTADQIRKTANELQALQQQVESMETHMADYEDRARRNNLRLHGILETVLPNDLPVFVTGLLHAYAPDIPADMLLVDRLHRVPKPRHLPDSTPRNVLIRTHYYHIKDPQNAR</sequence>
<feature type="coiled-coil region" evidence="1">
    <location>
        <begin position="86"/>
        <end position="113"/>
    </location>
</feature>
<evidence type="ECO:0000313" key="3">
    <source>
        <dbReference type="EMBL" id="CAH2245860.1"/>
    </source>
</evidence>
<protein>
    <submittedName>
        <fullName evidence="3">Uncharacterized protein</fullName>
    </submittedName>
</protein>
<name>A0AAD1VQC3_PELCU</name>
<proteinExistence type="predicted"/>
<keyword evidence="1" id="KW-0175">Coiled coil</keyword>
<feature type="compositionally biased region" description="Basic and acidic residues" evidence="2">
    <location>
        <begin position="43"/>
        <end position="55"/>
    </location>
</feature>
<keyword evidence="4" id="KW-1185">Reference proteome</keyword>
<feature type="compositionally biased region" description="Basic residues" evidence="2">
    <location>
        <begin position="1"/>
        <end position="10"/>
    </location>
</feature>